<dbReference type="OrthoDB" id="4155588at2"/>
<dbReference type="Proteomes" id="UP000053127">
    <property type="component" value="Unassembled WGS sequence"/>
</dbReference>
<evidence type="ECO:0000256" key="2">
    <source>
        <dbReference type="SAM" id="SignalP"/>
    </source>
</evidence>
<gene>
    <name evidence="3" type="ORF">AQI95_08820</name>
</gene>
<reference evidence="3 4" key="1">
    <citation type="submission" date="2015-10" db="EMBL/GenBank/DDBJ databases">
        <title>Draft genome sequence of Streptomyces yokosukanensis DSM 40224, type strain for the species Streptomyces yokosukanensis.</title>
        <authorList>
            <person name="Ruckert C."/>
            <person name="Winkler A."/>
            <person name="Kalinowski J."/>
            <person name="Kampfer P."/>
            <person name="Glaeser S."/>
        </authorList>
    </citation>
    <scope>NUCLEOTIDE SEQUENCE [LARGE SCALE GENOMIC DNA]</scope>
    <source>
        <strain evidence="3 4">DSM 40224</strain>
    </source>
</reference>
<dbReference type="AlphaFoldDB" id="A0A101PBJ5"/>
<evidence type="ECO:0008006" key="5">
    <source>
        <dbReference type="Google" id="ProtNLM"/>
    </source>
</evidence>
<feature type="chain" id="PRO_5038455273" description="PknH-like extracellular domain-containing protein" evidence="2">
    <location>
        <begin position="19"/>
        <end position="248"/>
    </location>
</feature>
<keyword evidence="4" id="KW-1185">Reference proteome</keyword>
<feature type="region of interest" description="Disordered" evidence="1">
    <location>
        <begin position="91"/>
        <end position="115"/>
    </location>
</feature>
<evidence type="ECO:0000313" key="4">
    <source>
        <dbReference type="Proteomes" id="UP000053127"/>
    </source>
</evidence>
<dbReference type="PROSITE" id="PS51257">
    <property type="entry name" value="PROKAR_LIPOPROTEIN"/>
    <property type="match status" value="1"/>
</dbReference>
<organism evidence="3 4">
    <name type="scientific">Streptomyces yokosukanensis</name>
    <dbReference type="NCBI Taxonomy" id="67386"/>
    <lineage>
        <taxon>Bacteria</taxon>
        <taxon>Bacillati</taxon>
        <taxon>Actinomycetota</taxon>
        <taxon>Actinomycetes</taxon>
        <taxon>Kitasatosporales</taxon>
        <taxon>Streptomycetaceae</taxon>
        <taxon>Streptomyces</taxon>
    </lineage>
</organism>
<evidence type="ECO:0000313" key="3">
    <source>
        <dbReference type="EMBL" id="KUN08460.1"/>
    </source>
</evidence>
<evidence type="ECO:0000256" key="1">
    <source>
        <dbReference type="SAM" id="MobiDB-lite"/>
    </source>
</evidence>
<comment type="caution">
    <text evidence="3">The sequence shown here is derived from an EMBL/GenBank/DDBJ whole genome shotgun (WGS) entry which is preliminary data.</text>
</comment>
<feature type="signal peptide" evidence="2">
    <location>
        <begin position="1"/>
        <end position="18"/>
    </location>
</feature>
<feature type="compositionally biased region" description="Basic and acidic residues" evidence="1">
    <location>
        <begin position="91"/>
        <end position="101"/>
    </location>
</feature>
<protein>
    <recommendedName>
        <fullName evidence="5">PknH-like extracellular domain-containing protein</fullName>
    </recommendedName>
</protein>
<proteinExistence type="predicted"/>
<dbReference type="EMBL" id="LMWN01000008">
    <property type="protein sequence ID" value="KUN08460.1"/>
    <property type="molecule type" value="Genomic_DNA"/>
</dbReference>
<name>A0A101PBJ5_9ACTN</name>
<keyword evidence="2" id="KW-0732">Signal</keyword>
<accession>A0A101PBJ5</accession>
<sequence>MRLCATAVVGALSFALVAGCGNGDARHSEPAAKALSGAELKKLIIAEGDVSGYKVEPVPATRAKPITTDGARCRPLARVMSGLPPLDAAAKADRMAMENQKKSPSAGPTSLDDLDEGKFKETMKKSLDRDVTTVTLASYDGDGAERALTAVSTAVKACASGFPAQQSGTKMRFTEVTGEKALGTGDGAVAFSAMTDTNGADAAPVHTEVVRTGSTLSVYFTTNLGAMLDKKAYTVSPEVVKAQQTKLK</sequence>
<dbReference type="STRING" id="67386.AQI95_08820"/>